<feature type="domain" description="RNA polymerase sigma-70 region 2" evidence="8">
    <location>
        <begin position="30"/>
        <end position="91"/>
    </location>
</feature>
<feature type="compositionally biased region" description="Gly residues" evidence="6">
    <location>
        <begin position="407"/>
        <end position="419"/>
    </location>
</feature>
<proteinExistence type="inferred from homology"/>
<dbReference type="GO" id="GO:0016987">
    <property type="term" value="F:sigma factor activity"/>
    <property type="evidence" value="ECO:0007669"/>
    <property type="project" value="UniProtKB-KW"/>
</dbReference>
<keyword evidence="7" id="KW-0812">Transmembrane</keyword>
<keyword evidence="5" id="KW-0804">Transcription</keyword>
<dbReference type="GO" id="GO:0006352">
    <property type="term" value="P:DNA-templated transcription initiation"/>
    <property type="evidence" value="ECO:0007669"/>
    <property type="project" value="InterPro"/>
</dbReference>
<evidence type="ECO:0000256" key="3">
    <source>
        <dbReference type="ARBA" id="ARBA00023082"/>
    </source>
</evidence>
<sequence>MPRWSSGTPDADRRLVQGLHQGDEETLGVLYDTYAEQLFDYCVAMVAEERRAADIVHDAFIDAQRRAPRMRNRMQLRAWLYAAVRRRCLRGGRAAGMSWRWAAASAWAQEPGAAEAEVTPEEARRLVEAMLGRLDFLHRETLVLTLRHGMSPADISAVLGVSARRVAALVAQAEARAEAAITAELRAMVRHCHARRDSRERSQSDPAAEPQEAPEEQPVPAGAAGGGSPVTALRHRSAVRLLASGGTFRRRRLRRSGTGRADLEPQLARHLADCTECWRRGRVAAGSLLKAAPAPVPPAALRRRVLHTATDPELAPHRTDIAARGGPLTPAGLPRQPDMPSPYARRWLFLGGGAAGALLAAMVAILMMGPVTANLRFPFDPRPQPSTEEAREKGAESGDHPALAAPGAGGMPGPGGGYGRTPSPGPPFGEVPPDEPPEDRTPQPPGPDPSGPPGPSPSPNPTQPPDPSQPPQPPYPSQPPLPSPSPPPAEGRLVVGPASVVVGRQGATITLTAQDGPVVWTAVTTSDKLSLSLGSGTLQAGASVELQVVLARRSLINLPGNAAITVTDAAGNRHEVQVKWRLSLF</sequence>
<evidence type="ECO:0000259" key="8">
    <source>
        <dbReference type="Pfam" id="PF04542"/>
    </source>
</evidence>
<feature type="compositionally biased region" description="Pro residues" evidence="6">
    <location>
        <begin position="442"/>
        <end position="489"/>
    </location>
</feature>
<feature type="transmembrane region" description="Helical" evidence="7">
    <location>
        <begin position="347"/>
        <end position="368"/>
    </location>
</feature>
<evidence type="ECO:0000256" key="6">
    <source>
        <dbReference type="SAM" id="MobiDB-lite"/>
    </source>
</evidence>
<dbReference type="GO" id="GO:0003677">
    <property type="term" value="F:DNA binding"/>
    <property type="evidence" value="ECO:0007669"/>
    <property type="project" value="UniProtKB-KW"/>
</dbReference>
<keyword evidence="4" id="KW-0238">DNA-binding</keyword>
<name>D1AED9_THECD</name>
<feature type="region of interest" description="Disordered" evidence="6">
    <location>
        <begin position="378"/>
        <end position="493"/>
    </location>
</feature>
<dbReference type="RefSeq" id="WP_012850539.1">
    <property type="nucleotide sequence ID" value="NC_013510.1"/>
</dbReference>
<evidence type="ECO:0000256" key="1">
    <source>
        <dbReference type="ARBA" id="ARBA00010641"/>
    </source>
</evidence>
<evidence type="ECO:0000313" key="10">
    <source>
        <dbReference type="Proteomes" id="UP000001918"/>
    </source>
</evidence>
<dbReference type="InterPro" id="IPR036388">
    <property type="entry name" value="WH-like_DNA-bd_sf"/>
</dbReference>
<dbReference type="PANTHER" id="PTHR43133">
    <property type="entry name" value="RNA POLYMERASE ECF-TYPE SIGMA FACTO"/>
    <property type="match status" value="1"/>
</dbReference>
<dbReference type="EMBL" id="CP001738">
    <property type="protein sequence ID" value="ACY95755.1"/>
    <property type="molecule type" value="Genomic_DNA"/>
</dbReference>
<dbReference type="InterPro" id="IPR007627">
    <property type="entry name" value="RNA_pol_sigma70_r2"/>
</dbReference>
<gene>
    <name evidence="9" type="ordered locus">Tcur_0148</name>
</gene>
<evidence type="ECO:0000256" key="4">
    <source>
        <dbReference type="ARBA" id="ARBA00023125"/>
    </source>
</evidence>
<dbReference type="KEGG" id="tcu:Tcur_0148"/>
<dbReference type="PANTHER" id="PTHR43133:SF8">
    <property type="entry name" value="RNA POLYMERASE SIGMA FACTOR HI_1459-RELATED"/>
    <property type="match status" value="1"/>
</dbReference>
<evidence type="ECO:0000256" key="7">
    <source>
        <dbReference type="SAM" id="Phobius"/>
    </source>
</evidence>
<reference evidence="9 10" key="1">
    <citation type="journal article" date="2011" name="Stand. Genomic Sci.">
        <title>Complete genome sequence of Thermomonospora curvata type strain (B9).</title>
        <authorList>
            <person name="Chertkov O."/>
            <person name="Sikorski J."/>
            <person name="Nolan M."/>
            <person name="Lapidus A."/>
            <person name="Lucas S."/>
            <person name="Del Rio T.G."/>
            <person name="Tice H."/>
            <person name="Cheng J.F."/>
            <person name="Goodwin L."/>
            <person name="Pitluck S."/>
            <person name="Liolios K."/>
            <person name="Ivanova N."/>
            <person name="Mavromatis K."/>
            <person name="Mikhailova N."/>
            <person name="Ovchinnikova G."/>
            <person name="Pati A."/>
            <person name="Chen A."/>
            <person name="Palaniappan K."/>
            <person name="Djao O.D."/>
            <person name="Land M."/>
            <person name="Hauser L."/>
            <person name="Chang Y.J."/>
            <person name="Jeffries C.D."/>
            <person name="Brettin T."/>
            <person name="Han C."/>
            <person name="Detter J.C."/>
            <person name="Rohde M."/>
            <person name="Goker M."/>
            <person name="Woyke T."/>
            <person name="Bristow J."/>
            <person name="Eisen J.A."/>
            <person name="Markowitz V."/>
            <person name="Hugenholtz P."/>
            <person name="Klenk H.P."/>
            <person name="Kyrpides N.C."/>
        </authorList>
    </citation>
    <scope>NUCLEOTIDE SEQUENCE [LARGE SCALE GENOMIC DNA]</scope>
    <source>
        <strain evidence="10">ATCC 19995 / DSM 43183 / JCM 3096 / KCTC 9072 / NBRC 15933 / NCIMB 10081 / Henssen B9</strain>
    </source>
</reference>
<evidence type="ECO:0000256" key="5">
    <source>
        <dbReference type="ARBA" id="ARBA00023163"/>
    </source>
</evidence>
<organism evidence="9 10">
    <name type="scientific">Thermomonospora curvata (strain ATCC 19995 / DSM 43183 / JCM 3096 / KCTC 9072 / NBRC 15933 / NCIMB 10081 / Henssen B9)</name>
    <dbReference type="NCBI Taxonomy" id="471852"/>
    <lineage>
        <taxon>Bacteria</taxon>
        <taxon>Bacillati</taxon>
        <taxon>Actinomycetota</taxon>
        <taxon>Actinomycetes</taxon>
        <taxon>Streptosporangiales</taxon>
        <taxon>Thermomonosporaceae</taxon>
        <taxon>Thermomonospora</taxon>
    </lineage>
</organism>
<keyword evidence="7" id="KW-0472">Membrane</keyword>
<dbReference type="Pfam" id="PF04542">
    <property type="entry name" value="Sigma70_r2"/>
    <property type="match status" value="1"/>
</dbReference>
<dbReference type="AlphaFoldDB" id="D1AED9"/>
<feature type="compositionally biased region" description="Low complexity" evidence="6">
    <location>
        <begin position="206"/>
        <end position="222"/>
    </location>
</feature>
<dbReference type="InterPro" id="IPR039425">
    <property type="entry name" value="RNA_pol_sigma-70-like"/>
</dbReference>
<dbReference type="Gene3D" id="1.10.10.10">
    <property type="entry name" value="Winged helix-like DNA-binding domain superfamily/Winged helix DNA-binding domain"/>
    <property type="match status" value="1"/>
</dbReference>
<comment type="similarity">
    <text evidence="1">Belongs to the sigma-70 factor family. ECF subfamily.</text>
</comment>
<keyword evidence="2" id="KW-0805">Transcription regulation</keyword>
<dbReference type="eggNOG" id="COG1595">
    <property type="taxonomic scope" value="Bacteria"/>
</dbReference>
<dbReference type="SUPFAM" id="SSF88946">
    <property type="entry name" value="Sigma2 domain of RNA polymerase sigma factors"/>
    <property type="match status" value="1"/>
</dbReference>
<keyword evidence="10" id="KW-1185">Reference proteome</keyword>
<dbReference type="HOGENOM" id="CLU_466125_0_0_11"/>
<feature type="compositionally biased region" description="Basic and acidic residues" evidence="6">
    <location>
        <begin position="388"/>
        <end position="399"/>
    </location>
</feature>
<dbReference type="Gene3D" id="1.10.1740.10">
    <property type="match status" value="1"/>
</dbReference>
<evidence type="ECO:0000256" key="2">
    <source>
        <dbReference type="ARBA" id="ARBA00023015"/>
    </source>
</evidence>
<dbReference type="SUPFAM" id="SSF88659">
    <property type="entry name" value="Sigma3 and sigma4 domains of RNA polymerase sigma factors"/>
    <property type="match status" value="1"/>
</dbReference>
<evidence type="ECO:0000313" key="9">
    <source>
        <dbReference type="EMBL" id="ACY95755.1"/>
    </source>
</evidence>
<dbReference type="Proteomes" id="UP000001918">
    <property type="component" value="Chromosome"/>
</dbReference>
<feature type="region of interest" description="Disordered" evidence="6">
    <location>
        <begin position="192"/>
        <end position="230"/>
    </location>
</feature>
<accession>D1AED9</accession>
<keyword evidence="7" id="KW-1133">Transmembrane helix</keyword>
<dbReference type="InterPro" id="IPR013325">
    <property type="entry name" value="RNA_pol_sigma_r2"/>
</dbReference>
<protein>
    <submittedName>
        <fullName evidence="9">RNA polymerase, sigma-24 subunit, ECF subfamily</fullName>
    </submittedName>
</protein>
<dbReference type="STRING" id="471852.Tcur_0148"/>
<dbReference type="OrthoDB" id="3453271at2"/>
<keyword evidence="3" id="KW-0731">Sigma factor</keyword>
<dbReference type="InterPro" id="IPR013324">
    <property type="entry name" value="RNA_pol_sigma_r3/r4-like"/>
</dbReference>